<dbReference type="GO" id="GO:0046872">
    <property type="term" value="F:metal ion binding"/>
    <property type="evidence" value="ECO:0007669"/>
    <property type="project" value="UniProtKB-KW"/>
</dbReference>
<keyword evidence="5" id="KW-1185">Reference proteome</keyword>
<protein>
    <recommendedName>
        <fullName evidence="3">DDE Tnp4 domain-containing protein</fullName>
    </recommendedName>
</protein>
<dbReference type="RefSeq" id="XP_018286832.1">
    <property type="nucleotide sequence ID" value="XM_018441102.1"/>
</dbReference>
<sequence>MNPVFNNTAERQQVDISIQMMVALKCLEIYGTGVTAGSIAQTIGQQCRTGMTQENVDFNTVHSNICVSVEHCIRILKERFQSLKGLKTVIHTKKDIRKMCY</sequence>
<dbReference type="AlphaFoldDB" id="A0A162TI72"/>
<evidence type="ECO:0000256" key="1">
    <source>
        <dbReference type="ARBA" id="ARBA00001968"/>
    </source>
</evidence>
<accession>A0A162TI72</accession>
<dbReference type="Pfam" id="PF13359">
    <property type="entry name" value="DDE_Tnp_4"/>
    <property type="match status" value="1"/>
</dbReference>
<name>A0A162TI72_PHYB8</name>
<dbReference type="EMBL" id="KV440994">
    <property type="protein sequence ID" value="OAD68792.1"/>
    <property type="molecule type" value="Genomic_DNA"/>
</dbReference>
<organism evidence="4 5">
    <name type="scientific">Phycomyces blakesleeanus (strain ATCC 8743b / DSM 1359 / FGSC 10004 / NBRC 33097 / NRRL 1555)</name>
    <dbReference type="NCBI Taxonomy" id="763407"/>
    <lineage>
        <taxon>Eukaryota</taxon>
        <taxon>Fungi</taxon>
        <taxon>Fungi incertae sedis</taxon>
        <taxon>Mucoromycota</taxon>
        <taxon>Mucoromycotina</taxon>
        <taxon>Mucoromycetes</taxon>
        <taxon>Mucorales</taxon>
        <taxon>Phycomycetaceae</taxon>
        <taxon>Phycomyces</taxon>
    </lineage>
</organism>
<dbReference type="OrthoDB" id="7697726at2759"/>
<dbReference type="VEuPathDB" id="FungiDB:PHYBLDRAFT_63303"/>
<evidence type="ECO:0000256" key="2">
    <source>
        <dbReference type="ARBA" id="ARBA00022723"/>
    </source>
</evidence>
<gene>
    <name evidence="4" type="ORF">PHYBLDRAFT_63303</name>
</gene>
<dbReference type="InParanoid" id="A0A162TI72"/>
<evidence type="ECO:0000259" key="3">
    <source>
        <dbReference type="Pfam" id="PF13359"/>
    </source>
</evidence>
<dbReference type="Proteomes" id="UP000077315">
    <property type="component" value="Unassembled WGS sequence"/>
</dbReference>
<reference evidence="5" key="1">
    <citation type="submission" date="2015-06" db="EMBL/GenBank/DDBJ databases">
        <title>Expansion of signal transduction pathways in fungi by whole-genome duplication.</title>
        <authorList>
            <consortium name="DOE Joint Genome Institute"/>
            <person name="Corrochano L.M."/>
            <person name="Kuo A."/>
            <person name="Marcet-Houben M."/>
            <person name="Polaino S."/>
            <person name="Salamov A."/>
            <person name="Villalobos J.M."/>
            <person name="Alvarez M.I."/>
            <person name="Avalos J."/>
            <person name="Benito E.P."/>
            <person name="Benoit I."/>
            <person name="Burger G."/>
            <person name="Camino L.P."/>
            <person name="Canovas D."/>
            <person name="Cerda-Olmedo E."/>
            <person name="Cheng J.-F."/>
            <person name="Dominguez A."/>
            <person name="Elias M."/>
            <person name="Eslava A.P."/>
            <person name="Glaser F."/>
            <person name="Grimwood J."/>
            <person name="Gutierrez G."/>
            <person name="Heitman J."/>
            <person name="Henrissat B."/>
            <person name="Iturriaga E.A."/>
            <person name="Lang B.F."/>
            <person name="Lavin J.L."/>
            <person name="Lee S."/>
            <person name="Li W."/>
            <person name="Lindquist E."/>
            <person name="Lopez-Garcia S."/>
            <person name="Luque E.M."/>
            <person name="Marcos A.T."/>
            <person name="Martin J."/>
            <person name="McCluskey K."/>
            <person name="Medina H.R."/>
            <person name="Miralles-Duran A."/>
            <person name="Miyazaki A."/>
            <person name="Munoz-Torres E."/>
            <person name="Oguiza J.A."/>
            <person name="Ohm R."/>
            <person name="Olmedo M."/>
            <person name="Orejas M."/>
            <person name="Ortiz-Castellanos L."/>
            <person name="Pisabarro A.G."/>
            <person name="Rodriguez-Romero J."/>
            <person name="Ruiz-Herrera J."/>
            <person name="Ruiz-Vazquez R."/>
            <person name="Sanz C."/>
            <person name="Schackwitz W."/>
            <person name="Schmutz J."/>
            <person name="Shahriari M."/>
            <person name="Shelest E."/>
            <person name="Silva-Franco F."/>
            <person name="Soanes D."/>
            <person name="Syed K."/>
            <person name="Tagua V.G."/>
            <person name="Talbot N.J."/>
            <person name="Thon M."/>
            <person name="De vries R.P."/>
            <person name="Wiebenga A."/>
            <person name="Yadav J.S."/>
            <person name="Braun E.L."/>
            <person name="Baker S."/>
            <person name="Garre V."/>
            <person name="Horwitz B."/>
            <person name="Torres-Martinez S."/>
            <person name="Idnurm A."/>
            <person name="Herrera-Estrella A."/>
            <person name="Gabaldon T."/>
            <person name="Grigoriev I.V."/>
        </authorList>
    </citation>
    <scope>NUCLEOTIDE SEQUENCE [LARGE SCALE GENOMIC DNA]</scope>
    <source>
        <strain evidence="5">NRRL 1555(-)</strain>
    </source>
</reference>
<proteinExistence type="predicted"/>
<dbReference type="GeneID" id="29002008"/>
<dbReference type="InterPro" id="IPR027806">
    <property type="entry name" value="HARBI1_dom"/>
</dbReference>
<feature type="domain" description="DDE Tnp4" evidence="3">
    <location>
        <begin position="47"/>
        <end position="88"/>
    </location>
</feature>
<comment type="cofactor">
    <cofactor evidence="1">
        <name>a divalent metal cation</name>
        <dbReference type="ChEBI" id="CHEBI:60240"/>
    </cofactor>
</comment>
<evidence type="ECO:0000313" key="5">
    <source>
        <dbReference type="Proteomes" id="UP000077315"/>
    </source>
</evidence>
<keyword evidence="2" id="KW-0479">Metal-binding</keyword>
<evidence type="ECO:0000313" key="4">
    <source>
        <dbReference type="EMBL" id="OAD68792.1"/>
    </source>
</evidence>